<dbReference type="Proteomes" id="UP000187486">
    <property type="component" value="Unassembled WGS sequence"/>
</dbReference>
<evidence type="ECO:0000313" key="2">
    <source>
        <dbReference type="EMBL" id="OLZ51643.1"/>
    </source>
</evidence>
<sequence length="569" mass="61606">MPTPSFSLISQPWIPISTDTAGPEHDASLSEVFARAHEIRLSGRSPQETAVLLRLLLAIYDAAAGPATDEEWDRAWQANTLAPDGRIAAYLERWSGRFDLLHPERPFAQCGHLIEYRRTPDVLDPLFLGGAAAGWFNHRMANPAVYPPHPPGQAARYLLILLGYDVAGIKGAPPGSAKDRTFGAKLGEVAASTLLLVDGRTLKDTLLLNLPPRPRASGDAPVWERDCPEPGVQVRVPAGRLDYLTWPSRRIRLRPDVDGHIDAVAWHDGDRVDGGYDASAPLDDTAAWAPKRSGGATPAQNLFNGFGRIPAPWNVARLLDPAHPSRSRALDHTLAAARRTTVDGDYPLRLWLTETQTNVHRSTLQDIRSGTVCLGPLRLHTEGSSPARALARTATATAALVWKIPRLAGELLPYVNQAAARITIDPGQADAAWWNLVDELSTLDADAAPEATTDPAQRFGATIFALLHTSATRTLPIAGRLDAAMEKERLRYLATLATHDEPPASAPSRGGGRRPSPPITIDGETRTLAQWATHPRCQVTKAAFRARINDGWPPADALITPARAPRPGT</sequence>
<dbReference type="RefSeq" id="WP_076161216.1">
    <property type="nucleotide sequence ID" value="NZ_JBEZVB010000164.1"/>
</dbReference>
<feature type="region of interest" description="Disordered" evidence="1">
    <location>
        <begin position="496"/>
        <end position="521"/>
    </location>
</feature>
<proteinExistence type="predicted"/>
<gene>
    <name evidence="2" type="ORF">BS329_15365</name>
</gene>
<dbReference type="EMBL" id="MQUQ01000007">
    <property type="protein sequence ID" value="OLZ51643.1"/>
    <property type="molecule type" value="Genomic_DNA"/>
</dbReference>
<organism evidence="2 3">
    <name type="scientific">Amycolatopsis coloradensis</name>
    <dbReference type="NCBI Taxonomy" id="76021"/>
    <lineage>
        <taxon>Bacteria</taxon>
        <taxon>Bacillati</taxon>
        <taxon>Actinomycetota</taxon>
        <taxon>Actinomycetes</taxon>
        <taxon>Pseudonocardiales</taxon>
        <taxon>Pseudonocardiaceae</taxon>
        <taxon>Amycolatopsis</taxon>
    </lineage>
</organism>
<dbReference type="InterPro" id="IPR013381">
    <property type="entry name" value="CRISPR-assoc_prot_Cse1"/>
</dbReference>
<protein>
    <submittedName>
        <fullName evidence="2">Type I-E CRISPR-associated protein Cse1/CasA</fullName>
    </submittedName>
</protein>
<name>A0A1R0KU40_9PSEU</name>
<evidence type="ECO:0000313" key="3">
    <source>
        <dbReference type="Proteomes" id="UP000187486"/>
    </source>
</evidence>
<dbReference type="NCBIfam" id="TIGR02547">
    <property type="entry name" value="casA_cse1"/>
    <property type="match status" value="1"/>
</dbReference>
<dbReference type="STRING" id="76021.BS329_15365"/>
<keyword evidence="3" id="KW-1185">Reference proteome</keyword>
<comment type="caution">
    <text evidence="2">The sequence shown here is derived from an EMBL/GenBank/DDBJ whole genome shotgun (WGS) entry which is preliminary data.</text>
</comment>
<accession>A0A1R0KU40</accession>
<dbReference type="AlphaFoldDB" id="A0A1R0KU40"/>
<reference evidence="2 3" key="1">
    <citation type="submission" date="2016-01" db="EMBL/GenBank/DDBJ databases">
        <title>Amycolatopsis coloradensis genome sequencing and assembly.</title>
        <authorList>
            <person name="Mayilraj S."/>
        </authorList>
    </citation>
    <scope>NUCLEOTIDE SEQUENCE [LARGE SCALE GENOMIC DNA]</scope>
    <source>
        <strain evidence="2 3">DSM 44225</strain>
    </source>
</reference>
<dbReference type="OrthoDB" id="3187690at2"/>
<dbReference type="Pfam" id="PF09481">
    <property type="entry name" value="CRISPR_Cse1"/>
    <property type="match status" value="1"/>
</dbReference>
<evidence type="ECO:0000256" key="1">
    <source>
        <dbReference type="SAM" id="MobiDB-lite"/>
    </source>
</evidence>